<reference evidence="2 3" key="1">
    <citation type="submission" date="2018-08" db="EMBL/GenBank/DDBJ databases">
        <title>Sequencing the genomes of 1000 actinobacteria strains.</title>
        <authorList>
            <person name="Klenk H.-P."/>
        </authorList>
    </citation>
    <scope>NUCLEOTIDE SEQUENCE [LARGE SCALE GENOMIC DNA]</scope>
    <source>
        <strain evidence="2 3">DSM 44099</strain>
    </source>
</reference>
<sequence length="108" mass="11906">MSGVTAPRRIQPPAADFDTDARTVPAVGRPEQADADLDAPWDLSVGFDAVAHSSRVVTTIDWCTGTVISRERIEHVGERWSPVRRPMIVSGVIFLDGCPHQQYRGNHE</sequence>
<evidence type="ECO:0000313" key="2">
    <source>
        <dbReference type="EMBL" id="REG00929.1"/>
    </source>
</evidence>
<organism evidence="2 3">
    <name type="scientific">Asanoa ferruginea</name>
    <dbReference type="NCBI Taxonomy" id="53367"/>
    <lineage>
        <taxon>Bacteria</taxon>
        <taxon>Bacillati</taxon>
        <taxon>Actinomycetota</taxon>
        <taxon>Actinomycetes</taxon>
        <taxon>Micromonosporales</taxon>
        <taxon>Micromonosporaceae</taxon>
        <taxon>Asanoa</taxon>
    </lineage>
</organism>
<dbReference type="RefSeq" id="WP_147315720.1">
    <property type="nucleotide sequence ID" value="NZ_BONB01000010.1"/>
</dbReference>
<dbReference type="EMBL" id="QUMQ01000001">
    <property type="protein sequence ID" value="REG00929.1"/>
    <property type="molecule type" value="Genomic_DNA"/>
</dbReference>
<comment type="caution">
    <text evidence="2">The sequence shown here is derived from an EMBL/GenBank/DDBJ whole genome shotgun (WGS) entry which is preliminary data.</text>
</comment>
<dbReference type="Proteomes" id="UP000256913">
    <property type="component" value="Unassembled WGS sequence"/>
</dbReference>
<dbReference type="AlphaFoldDB" id="A0A3D9ZU55"/>
<keyword evidence="3" id="KW-1185">Reference proteome</keyword>
<accession>A0A3D9ZU55</accession>
<protein>
    <submittedName>
        <fullName evidence="2">Uncharacterized protein</fullName>
    </submittedName>
</protein>
<name>A0A3D9ZU55_9ACTN</name>
<gene>
    <name evidence="2" type="ORF">DFJ67_6990</name>
</gene>
<feature type="region of interest" description="Disordered" evidence="1">
    <location>
        <begin position="1"/>
        <end position="35"/>
    </location>
</feature>
<evidence type="ECO:0000313" key="3">
    <source>
        <dbReference type="Proteomes" id="UP000256913"/>
    </source>
</evidence>
<dbReference type="OrthoDB" id="9847576at2"/>
<evidence type="ECO:0000256" key="1">
    <source>
        <dbReference type="SAM" id="MobiDB-lite"/>
    </source>
</evidence>
<proteinExistence type="predicted"/>